<keyword evidence="6" id="KW-0822">Tryptophan biosynthesis</keyword>
<proteinExistence type="predicted"/>
<dbReference type="Pfam" id="PF00591">
    <property type="entry name" value="Glycos_transf_3"/>
    <property type="match status" value="1"/>
</dbReference>
<comment type="caution">
    <text evidence="9">The sequence shown here is derived from an EMBL/GenBank/DDBJ whole genome shotgun (WGS) entry which is preliminary data.</text>
</comment>
<dbReference type="NCBIfam" id="TIGR01245">
    <property type="entry name" value="trpD"/>
    <property type="match status" value="1"/>
</dbReference>
<gene>
    <name evidence="9" type="ORF">CARN2_1782</name>
</gene>
<evidence type="ECO:0000313" key="9">
    <source>
        <dbReference type="EMBL" id="CBH95520.1"/>
    </source>
</evidence>
<keyword evidence="5 9" id="KW-0808">Transferase</keyword>
<dbReference type="GO" id="GO:0000162">
    <property type="term" value="P:L-tryptophan biosynthetic process"/>
    <property type="evidence" value="ECO:0007669"/>
    <property type="project" value="UniProtKB-KW"/>
</dbReference>
<dbReference type="GO" id="GO:0005829">
    <property type="term" value="C:cytosol"/>
    <property type="evidence" value="ECO:0007669"/>
    <property type="project" value="TreeGrafter"/>
</dbReference>
<dbReference type="Gene3D" id="3.40.1030.10">
    <property type="entry name" value="Nucleoside phosphorylase/phosphoribosyltransferase catalytic domain"/>
    <property type="match status" value="1"/>
</dbReference>
<dbReference type="FunFam" id="3.40.1030.10:FF:000002">
    <property type="entry name" value="Anthranilate phosphoribosyltransferase"/>
    <property type="match status" value="1"/>
</dbReference>
<dbReference type="PANTHER" id="PTHR43285">
    <property type="entry name" value="ANTHRANILATE PHOSPHORIBOSYLTRANSFERASE"/>
    <property type="match status" value="1"/>
</dbReference>
<name>E6PKR9_9ZZZZ</name>
<accession>E6PKR9</accession>
<evidence type="ECO:0000256" key="7">
    <source>
        <dbReference type="ARBA" id="ARBA00023141"/>
    </source>
</evidence>
<evidence type="ECO:0000256" key="3">
    <source>
        <dbReference type="ARBA" id="ARBA00022605"/>
    </source>
</evidence>
<keyword evidence="3" id="KW-0028">Amino-acid biosynthesis</keyword>
<keyword evidence="4 9" id="KW-0328">Glycosyltransferase</keyword>
<evidence type="ECO:0000256" key="1">
    <source>
        <dbReference type="ARBA" id="ARBA00004907"/>
    </source>
</evidence>
<sequence>MRPKMIRVDAPAGAVDIVGTGGDGVGTFNISTTAAFIVAGADVRVAKHGNRAVSSKSGAADVLVALGVAIDQTPIGVSRCILEAGLGFMFAPAHHPALKAVMPARIELAMPTIFNLLGPLVNPAGVTRHLVGVYSIDWLVPMAEALRDLGSERCLVVHGDDGLDEITLTGPTQVAMLAGGEIRRFEISPEDVGLSRARLADLKGSDNEHNAAALREVLGGKPGAYRDVALFNAAAALIASGVAQDWEEAMTTARSSLDEGRALACLERLVRVSNGYPTADNEVGQR</sequence>
<dbReference type="InterPro" id="IPR035902">
    <property type="entry name" value="Nuc_phospho_transferase"/>
</dbReference>
<dbReference type="InterPro" id="IPR005940">
    <property type="entry name" value="Anthranilate_Pribosyl_Tfrase"/>
</dbReference>
<dbReference type="PANTHER" id="PTHR43285:SF2">
    <property type="entry name" value="ANTHRANILATE PHOSPHORIBOSYLTRANSFERASE"/>
    <property type="match status" value="1"/>
</dbReference>
<keyword evidence="7" id="KW-0057">Aromatic amino acid biosynthesis</keyword>
<dbReference type="EC" id="2.4.2.18" evidence="2"/>
<dbReference type="EMBL" id="CABM01000007">
    <property type="protein sequence ID" value="CBH95520.1"/>
    <property type="molecule type" value="Genomic_DNA"/>
</dbReference>
<organism evidence="9">
    <name type="scientific">mine drainage metagenome</name>
    <dbReference type="NCBI Taxonomy" id="410659"/>
    <lineage>
        <taxon>unclassified sequences</taxon>
        <taxon>metagenomes</taxon>
        <taxon>ecological metagenomes</taxon>
    </lineage>
</organism>
<dbReference type="GO" id="GO:0004048">
    <property type="term" value="F:anthranilate phosphoribosyltransferase activity"/>
    <property type="evidence" value="ECO:0007669"/>
    <property type="project" value="UniProtKB-EC"/>
</dbReference>
<comment type="pathway">
    <text evidence="1">Amino-acid biosynthesis; L-tryptophan biosynthesis; L-tryptophan from chorismate: step 2/5.</text>
</comment>
<dbReference type="SUPFAM" id="SSF52418">
    <property type="entry name" value="Nucleoside phosphorylase/phosphoribosyltransferase catalytic domain"/>
    <property type="match status" value="1"/>
</dbReference>
<dbReference type="AlphaFoldDB" id="E6PKR9"/>
<evidence type="ECO:0000256" key="6">
    <source>
        <dbReference type="ARBA" id="ARBA00022822"/>
    </source>
</evidence>
<protein>
    <recommendedName>
        <fullName evidence="2">anthranilate phosphoribosyltransferase</fullName>
        <ecNumber evidence="2">2.4.2.18</ecNumber>
    </recommendedName>
</protein>
<feature type="domain" description="Glycosyl transferase family 3" evidence="8">
    <location>
        <begin position="14"/>
        <end position="263"/>
    </location>
</feature>
<evidence type="ECO:0000256" key="2">
    <source>
        <dbReference type="ARBA" id="ARBA00011948"/>
    </source>
</evidence>
<reference evidence="9" key="1">
    <citation type="submission" date="2009-10" db="EMBL/GenBank/DDBJ databases">
        <title>Diversity of trophic interactions inside an arsenic-rich microbial ecosystem.</title>
        <authorList>
            <person name="Bertin P.N."/>
            <person name="Heinrich-Salmeron A."/>
            <person name="Pelletier E."/>
            <person name="Goulhen-Chollet F."/>
            <person name="Arsene-Ploetze F."/>
            <person name="Gallien S."/>
            <person name="Calteau A."/>
            <person name="Vallenet D."/>
            <person name="Casiot C."/>
            <person name="Chane-Woon-Ming B."/>
            <person name="Giloteaux L."/>
            <person name="Barakat M."/>
            <person name="Bonnefoy V."/>
            <person name="Bruneel O."/>
            <person name="Chandler M."/>
            <person name="Cleiss J."/>
            <person name="Duran R."/>
            <person name="Elbaz-Poulichet F."/>
            <person name="Fonknechten N."/>
            <person name="Lauga B."/>
            <person name="Mornico D."/>
            <person name="Ortet P."/>
            <person name="Schaeffer C."/>
            <person name="Siguier P."/>
            <person name="Alexander Thil Smith A."/>
            <person name="Van Dorsselaer A."/>
            <person name="Weissenbach J."/>
            <person name="Medigue C."/>
            <person name="Le Paslier D."/>
        </authorList>
    </citation>
    <scope>NUCLEOTIDE SEQUENCE</scope>
</reference>
<evidence type="ECO:0000256" key="5">
    <source>
        <dbReference type="ARBA" id="ARBA00022679"/>
    </source>
</evidence>
<evidence type="ECO:0000259" key="8">
    <source>
        <dbReference type="Pfam" id="PF00591"/>
    </source>
</evidence>
<evidence type="ECO:0000256" key="4">
    <source>
        <dbReference type="ARBA" id="ARBA00022676"/>
    </source>
</evidence>
<dbReference type="InterPro" id="IPR000312">
    <property type="entry name" value="Glycosyl_Trfase_fam3"/>
</dbReference>